<evidence type="ECO:0000256" key="3">
    <source>
        <dbReference type="ARBA" id="ARBA00006247"/>
    </source>
</evidence>
<dbReference type="SUPFAM" id="SSF55031">
    <property type="entry name" value="Bacterial exopeptidase dimerisation domain"/>
    <property type="match status" value="1"/>
</dbReference>
<dbReference type="PANTHER" id="PTHR43808">
    <property type="entry name" value="ACETYLORNITHINE DEACETYLASE"/>
    <property type="match status" value="1"/>
</dbReference>
<dbReference type="Pfam" id="PF01546">
    <property type="entry name" value="Peptidase_M20"/>
    <property type="match status" value="1"/>
</dbReference>
<dbReference type="SUPFAM" id="SSF53187">
    <property type="entry name" value="Zn-dependent exopeptidases"/>
    <property type="match status" value="1"/>
</dbReference>
<keyword evidence="10" id="KW-0170">Cobalt</keyword>
<dbReference type="EMBL" id="JBBYAK010000001">
    <property type="protein sequence ID" value="MEL3956456.1"/>
    <property type="molecule type" value="Genomic_DNA"/>
</dbReference>
<evidence type="ECO:0000313" key="12">
    <source>
        <dbReference type="EMBL" id="MEL3956456.1"/>
    </source>
</evidence>
<name>A0ABU9JUC9_9BACI</name>
<keyword evidence="13" id="KW-1185">Reference proteome</keyword>
<dbReference type="InterPro" id="IPR002933">
    <property type="entry name" value="Peptidase_M20"/>
</dbReference>
<evidence type="ECO:0000256" key="7">
    <source>
        <dbReference type="ARBA" id="ARBA00022833"/>
    </source>
</evidence>
<dbReference type="CDD" id="cd08659">
    <property type="entry name" value="M20_ArgE_DapE-like"/>
    <property type="match status" value="1"/>
</dbReference>
<reference evidence="12 13" key="1">
    <citation type="submission" date="2024-03" db="EMBL/GenBank/DDBJ databases">
        <title>Bacilli Hybrid Assemblies.</title>
        <authorList>
            <person name="Kovac J."/>
        </authorList>
    </citation>
    <scope>NUCLEOTIDE SEQUENCE [LARGE SCALE GENOMIC DNA]</scope>
    <source>
        <strain evidence="12 13">FSL M8-0022</strain>
    </source>
</reference>
<accession>A0ABU9JUC9</accession>
<comment type="caution">
    <text evidence="12">The sequence shown here is derived from an EMBL/GenBank/DDBJ whole genome shotgun (WGS) entry which is preliminary data.</text>
</comment>
<evidence type="ECO:0000256" key="6">
    <source>
        <dbReference type="ARBA" id="ARBA00022801"/>
    </source>
</evidence>
<comment type="cofactor">
    <cofactor evidence="2">
        <name>Zn(2+)</name>
        <dbReference type="ChEBI" id="CHEBI:29105"/>
    </cofactor>
</comment>
<evidence type="ECO:0000256" key="9">
    <source>
        <dbReference type="ARBA" id="ARBA00023154"/>
    </source>
</evidence>
<dbReference type="InterPro" id="IPR036264">
    <property type="entry name" value="Bact_exopeptidase_dim_dom"/>
</dbReference>
<evidence type="ECO:0000256" key="2">
    <source>
        <dbReference type="ARBA" id="ARBA00001947"/>
    </source>
</evidence>
<dbReference type="Gene3D" id="3.40.630.10">
    <property type="entry name" value="Zn peptidases"/>
    <property type="match status" value="2"/>
</dbReference>
<dbReference type="RefSeq" id="WP_342019790.1">
    <property type="nucleotide sequence ID" value="NZ_JBBYAK010000001.1"/>
</dbReference>
<comment type="similarity">
    <text evidence="3">Belongs to the peptidase M20A family.</text>
</comment>
<dbReference type="InterPro" id="IPR050072">
    <property type="entry name" value="Peptidase_M20A"/>
</dbReference>
<dbReference type="Pfam" id="PF07687">
    <property type="entry name" value="M20_dimer"/>
    <property type="match status" value="1"/>
</dbReference>
<dbReference type="NCBIfam" id="TIGR01910">
    <property type="entry name" value="DapE-ArgE"/>
    <property type="match status" value="1"/>
</dbReference>
<feature type="domain" description="Peptidase M20 dimerisation" evidence="11">
    <location>
        <begin position="185"/>
        <end position="289"/>
    </location>
</feature>
<evidence type="ECO:0000256" key="10">
    <source>
        <dbReference type="ARBA" id="ARBA00023285"/>
    </source>
</evidence>
<dbReference type="Proteomes" id="UP001459714">
    <property type="component" value="Unassembled WGS sequence"/>
</dbReference>
<evidence type="ECO:0000259" key="11">
    <source>
        <dbReference type="Pfam" id="PF07687"/>
    </source>
</evidence>
<evidence type="ECO:0000256" key="8">
    <source>
        <dbReference type="ARBA" id="ARBA00022915"/>
    </source>
</evidence>
<evidence type="ECO:0000256" key="5">
    <source>
        <dbReference type="ARBA" id="ARBA00022723"/>
    </source>
</evidence>
<gene>
    <name evidence="12" type="ORF">NST17_04425</name>
</gene>
<evidence type="ECO:0000256" key="1">
    <source>
        <dbReference type="ARBA" id="ARBA00001941"/>
    </source>
</evidence>
<keyword evidence="5" id="KW-0479">Metal-binding</keyword>
<dbReference type="InterPro" id="IPR010182">
    <property type="entry name" value="ArgE/DapE"/>
</dbReference>
<dbReference type="InterPro" id="IPR011650">
    <property type="entry name" value="Peptidase_M20_dimer"/>
</dbReference>
<dbReference type="Gene3D" id="3.30.70.360">
    <property type="match status" value="1"/>
</dbReference>
<dbReference type="PANTHER" id="PTHR43808:SF8">
    <property type="entry name" value="PEPTIDASE M20 DIMERISATION DOMAIN-CONTAINING PROTEIN"/>
    <property type="match status" value="1"/>
</dbReference>
<comment type="cofactor">
    <cofactor evidence="1">
        <name>Co(2+)</name>
        <dbReference type="ChEBI" id="CHEBI:48828"/>
    </cofactor>
</comment>
<proteinExistence type="inferred from homology"/>
<organism evidence="12 13">
    <name type="scientific">Caldifermentibacillus hisashii</name>
    <dbReference type="NCBI Taxonomy" id="996558"/>
    <lineage>
        <taxon>Bacteria</taxon>
        <taxon>Bacillati</taxon>
        <taxon>Bacillota</taxon>
        <taxon>Bacilli</taxon>
        <taxon>Bacillales</taxon>
        <taxon>Bacillaceae</taxon>
        <taxon>Caldifermentibacillus</taxon>
    </lineage>
</organism>
<keyword evidence="8" id="KW-0220">Diaminopimelate biosynthesis</keyword>
<sequence>MIKVDNFDKTETQTAIDLLRKLIQIPSQNGYENEYKVIKFIANLLDEINVSYKIIEIEGRENLIATIPFGNNGPKIILNGHLDTQPAVINLDEWEHPPFSGEIINNKIYGRGSCDMKAGVAAYLIVAKKLIQNKEDLSGTLELQFVADEEMGSNFGMKNIDKYYGLNGDLAIVAEPTQNKCCHAQLGNIWLIISLKTKESHAGYAWKASNAINHINCLLANIENEVNQHRIMNPDKTFPYHPTLNVGKIEGGFHAGTVPGECEAIIDIRVRPGESQEFYVSLVNEVVKNYELLNSDIKVEINNYKTGGFPSAYLTKTDNKFYKKIIEKTNDEEGFFGFFGGSDAYYLSKNNIPTVVFGPGDLENAHMPNEYVNLDEYLKYIEMLYSFLEEVFRE</sequence>
<evidence type="ECO:0000313" key="13">
    <source>
        <dbReference type="Proteomes" id="UP001459714"/>
    </source>
</evidence>
<protein>
    <submittedName>
        <fullName evidence="12">M20 family metallopeptidase</fullName>
    </submittedName>
</protein>
<keyword evidence="7" id="KW-0862">Zinc</keyword>
<keyword evidence="9" id="KW-0457">Lysine biosynthesis</keyword>
<keyword evidence="6" id="KW-0378">Hydrolase</keyword>
<evidence type="ECO:0000256" key="4">
    <source>
        <dbReference type="ARBA" id="ARBA00022605"/>
    </source>
</evidence>
<keyword evidence="4" id="KW-0028">Amino-acid biosynthesis</keyword>